<dbReference type="EMBL" id="SMOL01000231">
    <property type="protein sequence ID" value="KAB2622752.1"/>
    <property type="molecule type" value="Genomic_DNA"/>
</dbReference>
<reference evidence="3 4" key="1">
    <citation type="submission" date="2019-09" db="EMBL/GenBank/DDBJ databases">
        <authorList>
            <person name="Ou C."/>
        </authorList>
    </citation>
    <scope>NUCLEOTIDE SEQUENCE [LARGE SCALE GENOMIC DNA]</scope>
    <source>
        <strain evidence="3">S2</strain>
        <tissue evidence="3">Leaf</tissue>
    </source>
</reference>
<comment type="caution">
    <text evidence="3">The sequence shown here is derived from an EMBL/GenBank/DDBJ whole genome shotgun (WGS) entry which is preliminary data.</text>
</comment>
<feature type="signal peptide" evidence="2">
    <location>
        <begin position="1"/>
        <end position="26"/>
    </location>
</feature>
<evidence type="ECO:0000313" key="4">
    <source>
        <dbReference type="Proteomes" id="UP000327157"/>
    </source>
</evidence>
<dbReference type="AlphaFoldDB" id="A0A5N5H9F4"/>
<evidence type="ECO:0000256" key="1">
    <source>
        <dbReference type="SAM" id="MobiDB-lite"/>
    </source>
</evidence>
<proteinExistence type="predicted"/>
<protein>
    <submittedName>
        <fullName evidence="3">Uncharacterized protein</fullName>
    </submittedName>
</protein>
<gene>
    <name evidence="3" type="ORF">D8674_024934</name>
</gene>
<feature type="region of interest" description="Disordered" evidence="1">
    <location>
        <begin position="200"/>
        <end position="220"/>
    </location>
</feature>
<keyword evidence="2" id="KW-0732">Signal</keyword>
<evidence type="ECO:0000313" key="3">
    <source>
        <dbReference type="EMBL" id="KAB2622752.1"/>
    </source>
</evidence>
<reference evidence="3 4" key="3">
    <citation type="submission" date="2019-11" db="EMBL/GenBank/DDBJ databases">
        <title>A de novo genome assembly of a pear dwarfing rootstock.</title>
        <authorList>
            <person name="Wang F."/>
            <person name="Wang J."/>
            <person name="Li S."/>
            <person name="Zhang Y."/>
            <person name="Fang M."/>
            <person name="Ma L."/>
            <person name="Zhao Y."/>
            <person name="Jiang S."/>
        </authorList>
    </citation>
    <scope>NUCLEOTIDE SEQUENCE [LARGE SCALE GENOMIC DNA]</scope>
    <source>
        <strain evidence="3">S2</strain>
        <tissue evidence="3">Leaf</tissue>
    </source>
</reference>
<reference evidence="4" key="2">
    <citation type="submission" date="2019-10" db="EMBL/GenBank/DDBJ databases">
        <title>A de novo genome assembly of a pear dwarfing rootstock.</title>
        <authorList>
            <person name="Wang F."/>
            <person name="Wang J."/>
            <person name="Li S."/>
            <person name="Zhang Y."/>
            <person name="Fang M."/>
            <person name="Ma L."/>
            <person name="Zhao Y."/>
            <person name="Jiang S."/>
        </authorList>
    </citation>
    <scope>NUCLEOTIDE SEQUENCE [LARGE SCALE GENOMIC DNA]</scope>
</reference>
<organism evidence="3 4">
    <name type="scientific">Pyrus ussuriensis x Pyrus communis</name>
    <dbReference type="NCBI Taxonomy" id="2448454"/>
    <lineage>
        <taxon>Eukaryota</taxon>
        <taxon>Viridiplantae</taxon>
        <taxon>Streptophyta</taxon>
        <taxon>Embryophyta</taxon>
        <taxon>Tracheophyta</taxon>
        <taxon>Spermatophyta</taxon>
        <taxon>Magnoliopsida</taxon>
        <taxon>eudicotyledons</taxon>
        <taxon>Gunneridae</taxon>
        <taxon>Pentapetalae</taxon>
        <taxon>rosids</taxon>
        <taxon>fabids</taxon>
        <taxon>Rosales</taxon>
        <taxon>Rosaceae</taxon>
        <taxon>Amygdaloideae</taxon>
        <taxon>Maleae</taxon>
        <taxon>Pyrus</taxon>
    </lineage>
</organism>
<feature type="chain" id="PRO_5024383167" evidence="2">
    <location>
        <begin position="27"/>
        <end position="349"/>
    </location>
</feature>
<dbReference type="Proteomes" id="UP000327157">
    <property type="component" value="Chromosome 4"/>
</dbReference>
<sequence>MVALSFWCSASNTMVLLLGLFGPTVLDMTVILGTSPTGLSVNISLAGYKFDSDLKTVFEECVVEVLTKGDQRPWEVYNPNFLAYQLGCLQRCPFPFLSSRFLLSQERFFGSSEKECKTVEKEFANRHTKFLIRLRNLKSWCADTFAKWWEAYTKDFFHTPAEEILKKLFDGHPKNGAEVVVMAVAKKKLALPPKRVAAVVPTPPSKHPCPEAKTAGDASQKTTRATALSVSLPLLVIEASVAIQLDPTIELAVNLIVERLVTSASVAAHIEAGPMLDKRPRSVEKTTLNLQLVVEAASRVELPSPLWEVELDALLASSSRTAGLSVPTLGLAEINAIAKLQELLSFSAS</sequence>
<dbReference type="OrthoDB" id="1632775at2759"/>
<keyword evidence="4" id="KW-1185">Reference proteome</keyword>
<accession>A0A5N5H9F4</accession>
<evidence type="ECO:0000256" key="2">
    <source>
        <dbReference type="SAM" id="SignalP"/>
    </source>
</evidence>
<name>A0A5N5H9F4_9ROSA</name>